<evidence type="ECO:0000256" key="1">
    <source>
        <dbReference type="ARBA" id="ARBA00023015"/>
    </source>
</evidence>
<feature type="domain" description="HTH crp-type" evidence="4">
    <location>
        <begin position="152"/>
        <end position="218"/>
    </location>
</feature>
<dbReference type="GO" id="GO:0003677">
    <property type="term" value="F:DNA binding"/>
    <property type="evidence" value="ECO:0007669"/>
    <property type="project" value="UniProtKB-KW"/>
</dbReference>
<dbReference type="InterPro" id="IPR014710">
    <property type="entry name" value="RmlC-like_jellyroll"/>
</dbReference>
<dbReference type="PRINTS" id="PR00034">
    <property type="entry name" value="HTHCRP"/>
</dbReference>
<dbReference type="GO" id="GO:0003700">
    <property type="term" value="F:DNA-binding transcription factor activity"/>
    <property type="evidence" value="ECO:0007669"/>
    <property type="project" value="TreeGrafter"/>
</dbReference>
<keyword evidence="3" id="KW-0804">Transcription</keyword>
<dbReference type="InterPro" id="IPR050397">
    <property type="entry name" value="Env_Response_Regulators"/>
</dbReference>
<sequence length="224" mass="25528">MINQNDIEIVSKTLTFWDKLSTAQKELIKKNANLFHYKKGALLHGGENDCIGVLIIKTGTIRTYILSDEGREVTLFRLDSNDVCILSASCILQTITFDVQVEAETDCDIIQINSNTFSKITSENIYAENYSYQLTTERFSDVMWAMQQILFTSFDKRLAAFLLDESTKNDSDTIKMTHEQIAKYMGSAREVVSRMLKYFSNEGCVSLSRGGIHIIDKKKLRSFI</sequence>
<name>A0A371AVE4_9FIRM</name>
<dbReference type="SUPFAM" id="SSF51206">
    <property type="entry name" value="cAMP-binding domain-like"/>
    <property type="match status" value="1"/>
</dbReference>
<dbReference type="RefSeq" id="WP_115481877.1">
    <property type="nucleotide sequence ID" value="NZ_QRCT01000024.1"/>
</dbReference>
<dbReference type="CDD" id="cd00038">
    <property type="entry name" value="CAP_ED"/>
    <property type="match status" value="1"/>
</dbReference>
<gene>
    <name evidence="5" type="ORF">DWV06_09140</name>
</gene>
<dbReference type="InterPro" id="IPR000595">
    <property type="entry name" value="cNMP-bd_dom"/>
</dbReference>
<dbReference type="SMART" id="SM00419">
    <property type="entry name" value="HTH_CRP"/>
    <property type="match status" value="1"/>
</dbReference>
<dbReference type="Gene3D" id="2.60.120.10">
    <property type="entry name" value="Jelly Rolls"/>
    <property type="match status" value="1"/>
</dbReference>
<dbReference type="GO" id="GO:0005829">
    <property type="term" value="C:cytosol"/>
    <property type="evidence" value="ECO:0007669"/>
    <property type="project" value="TreeGrafter"/>
</dbReference>
<accession>A0A371AVE4</accession>
<dbReference type="Pfam" id="PF13545">
    <property type="entry name" value="HTH_Crp_2"/>
    <property type="match status" value="1"/>
</dbReference>
<keyword evidence="6" id="KW-1185">Reference proteome</keyword>
<evidence type="ECO:0000313" key="6">
    <source>
        <dbReference type="Proteomes" id="UP000255036"/>
    </source>
</evidence>
<dbReference type="PANTHER" id="PTHR24567">
    <property type="entry name" value="CRP FAMILY TRANSCRIPTIONAL REGULATORY PROTEIN"/>
    <property type="match status" value="1"/>
</dbReference>
<proteinExistence type="predicted"/>
<dbReference type="SUPFAM" id="SSF46785">
    <property type="entry name" value="Winged helix' DNA-binding domain"/>
    <property type="match status" value="1"/>
</dbReference>
<organism evidence="5 6">
    <name type="scientific">Anaerosacchariphilus polymeriproducens</name>
    <dbReference type="NCBI Taxonomy" id="1812858"/>
    <lineage>
        <taxon>Bacteria</taxon>
        <taxon>Bacillati</taxon>
        <taxon>Bacillota</taxon>
        <taxon>Clostridia</taxon>
        <taxon>Lachnospirales</taxon>
        <taxon>Lachnospiraceae</taxon>
        <taxon>Anaerosacchariphilus</taxon>
    </lineage>
</organism>
<dbReference type="OrthoDB" id="9776746at2"/>
<dbReference type="EMBL" id="QRCT01000024">
    <property type="protein sequence ID" value="RDU23511.1"/>
    <property type="molecule type" value="Genomic_DNA"/>
</dbReference>
<dbReference type="Proteomes" id="UP000255036">
    <property type="component" value="Unassembled WGS sequence"/>
</dbReference>
<evidence type="ECO:0000259" key="4">
    <source>
        <dbReference type="PROSITE" id="PS51063"/>
    </source>
</evidence>
<evidence type="ECO:0000256" key="2">
    <source>
        <dbReference type="ARBA" id="ARBA00023125"/>
    </source>
</evidence>
<dbReference type="CDD" id="cd00092">
    <property type="entry name" value="HTH_CRP"/>
    <property type="match status" value="1"/>
</dbReference>
<dbReference type="InterPro" id="IPR012318">
    <property type="entry name" value="HTH_CRP"/>
</dbReference>
<dbReference type="PANTHER" id="PTHR24567:SF74">
    <property type="entry name" value="HTH-TYPE TRANSCRIPTIONAL REGULATOR ARCR"/>
    <property type="match status" value="1"/>
</dbReference>
<dbReference type="Pfam" id="PF00027">
    <property type="entry name" value="cNMP_binding"/>
    <property type="match status" value="1"/>
</dbReference>
<protein>
    <submittedName>
        <fullName evidence="5">Crp/Fnr family transcriptional regulator</fullName>
    </submittedName>
</protein>
<dbReference type="AlphaFoldDB" id="A0A371AVE4"/>
<evidence type="ECO:0000313" key="5">
    <source>
        <dbReference type="EMBL" id="RDU23511.1"/>
    </source>
</evidence>
<dbReference type="InterPro" id="IPR018490">
    <property type="entry name" value="cNMP-bd_dom_sf"/>
</dbReference>
<dbReference type="InterPro" id="IPR036388">
    <property type="entry name" value="WH-like_DNA-bd_sf"/>
</dbReference>
<dbReference type="InterPro" id="IPR036390">
    <property type="entry name" value="WH_DNA-bd_sf"/>
</dbReference>
<keyword evidence="2" id="KW-0238">DNA-binding</keyword>
<dbReference type="Gene3D" id="1.10.10.10">
    <property type="entry name" value="Winged helix-like DNA-binding domain superfamily/Winged helix DNA-binding domain"/>
    <property type="match status" value="1"/>
</dbReference>
<reference evidence="5 6" key="1">
    <citation type="submission" date="2018-07" db="EMBL/GenBank/DDBJ databases">
        <title>Anaerosacharophilus polymeroproducens gen. nov. sp. nov., an anaerobic bacterium isolated from salt field.</title>
        <authorList>
            <person name="Kim W."/>
            <person name="Yang S.-H."/>
            <person name="Oh J."/>
            <person name="Lee J.-H."/>
            <person name="Kwon K.K."/>
        </authorList>
    </citation>
    <scope>NUCLEOTIDE SEQUENCE [LARGE SCALE GENOMIC DNA]</scope>
    <source>
        <strain evidence="5 6">MCWD5</strain>
    </source>
</reference>
<dbReference type="PROSITE" id="PS51063">
    <property type="entry name" value="HTH_CRP_2"/>
    <property type="match status" value="1"/>
</dbReference>
<comment type="caution">
    <text evidence="5">The sequence shown here is derived from an EMBL/GenBank/DDBJ whole genome shotgun (WGS) entry which is preliminary data.</text>
</comment>
<evidence type="ECO:0000256" key="3">
    <source>
        <dbReference type="ARBA" id="ARBA00023163"/>
    </source>
</evidence>
<keyword evidence="1" id="KW-0805">Transcription regulation</keyword>